<dbReference type="HOGENOM" id="CLU_166229_0_0_6"/>
<dbReference type="EMBL" id="CP006696">
    <property type="protein sequence ID" value="AIC11487.1"/>
    <property type="molecule type" value="Genomic_DNA"/>
</dbReference>
<reference evidence="1 2" key="1">
    <citation type="submission" date="2013-08" db="EMBL/GenBank/DDBJ databases">
        <authorList>
            <person name="Stouthamer R."/>
            <person name="Nunney L."/>
        </authorList>
    </citation>
    <scope>NUCLEOTIDE SEQUENCE [LARGE SCALE GENOMIC DNA]</scope>
    <source>
        <strain evidence="2">ann-1</strain>
    </source>
</reference>
<dbReference type="Proteomes" id="UP000027215">
    <property type="component" value="Chromosome"/>
</dbReference>
<dbReference type="PATRIC" id="fig|155920.8.peg.2327"/>
<evidence type="ECO:0000313" key="2">
    <source>
        <dbReference type="Proteomes" id="UP000027215"/>
    </source>
</evidence>
<dbReference type="KEGG" id="xfs:D934_09940"/>
<protein>
    <submittedName>
        <fullName evidence="1">Uncharacterized protein</fullName>
    </submittedName>
</protein>
<dbReference type="AlphaFoldDB" id="A0A060HEY3"/>
<accession>A0A060HEY3</accession>
<name>A0A060HEY3_XYLFS</name>
<dbReference type="RefSeq" id="WP_024749118.1">
    <property type="nucleotide sequence ID" value="NZ_CP006696.1"/>
</dbReference>
<organism evidence="1 2">
    <name type="scientific">Xylella fastidiosa subsp. sandyi Ann-1</name>
    <dbReference type="NCBI Taxonomy" id="155920"/>
    <lineage>
        <taxon>Bacteria</taxon>
        <taxon>Pseudomonadati</taxon>
        <taxon>Pseudomonadota</taxon>
        <taxon>Gammaproteobacteria</taxon>
        <taxon>Lysobacterales</taxon>
        <taxon>Lysobacteraceae</taxon>
        <taxon>Xylella</taxon>
    </lineage>
</organism>
<evidence type="ECO:0000313" key="1">
    <source>
        <dbReference type="EMBL" id="AIC11487.1"/>
    </source>
</evidence>
<proteinExistence type="predicted"/>
<gene>
    <name evidence="1" type="ORF">D934_09940</name>
</gene>
<sequence>MNGLLIAACDEEFIRQPWQHYLPMILLHECKNRTGVDELAETCRRIVAKSCLQVFQQGLLKMFGSLGLHGDAVQLAITLLYDTLQEIVETWRNRFYTIPEISLLLSIFTGECNLNLSSGA</sequence>